<dbReference type="NCBIfam" id="TIGR00544">
    <property type="entry name" value="lgt"/>
    <property type="match status" value="1"/>
</dbReference>
<dbReference type="GO" id="GO:0008961">
    <property type="term" value="F:phosphatidylglycerol-prolipoprotein diacylglyceryl transferase activity"/>
    <property type="evidence" value="ECO:0007669"/>
    <property type="project" value="UniProtKB-UniRule"/>
</dbReference>
<dbReference type="KEGG" id="ocm:CBP12_07855"/>
<dbReference type="PROSITE" id="PS01311">
    <property type="entry name" value="LGT"/>
    <property type="match status" value="1"/>
</dbReference>
<feature type="binding site" evidence="7">
    <location>
        <position position="143"/>
    </location>
    <ligand>
        <name>a 1,2-diacyl-sn-glycero-3-phospho-(1'-sn-glycerol)</name>
        <dbReference type="ChEBI" id="CHEBI:64716"/>
    </ligand>
</feature>
<gene>
    <name evidence="7" type="primary">lgt</name>
    <name evidence="8" type="ORF">CBP12_07855</name>
</gene>
<keyword evidence="5 7" id="KW-1133">Transmembrane helix</keyword>
<feature type="transmembrane region" description="Helical" evidence="7">
    <location>
        <begin position="14"/>
        <end position="39"/>
    </location>
</feature>
<keyword evidence="9" id="KW-1185">Reference proteome</keyword>
<proteinExistence type="inferred from homology"/>
<sequence>MSEGHWVFPGFDPIAIQVGPLAVHWYGLMYLLGFAFAWLMANRRAGQPGSLWTKEQVSDVLFYGFLGVIIGGRLGYVFFYQLDTFLDDPVYLFKIWTGGMSFHGGLIGVIIALWLFARKQKKTFFAVSDFIAPLIPFGLGAGRIGNFINGELWGRVTEVPWGIIFPTAGNLPRHPSQLYQFALEGVVLLIILNLAWRARAPRGAISGLFLLCYGLFRFLVEFVREPDAQLGLYLNTFSMGQLLSLPMMIAGGILIWAAFYRAQWFSGGDLQTEKKA</sequence>
<feature type="transmembrane region" description="Helical" evidence="7">
    <location>
        <begin position="240"/>
        <end position="260"/>
    </location>
</feature>
<dbReference type="EC" id="2.5.1.145" evidence="7"/>
<comment type="similarity">
    <text evidence="1 7">Belongs to the Lgt family.</text>
</comment>
<evidence type="ECO:0000256" key="3">
    <source>
        <dbReference type="ARBA" id="ARBA00022679"/>
    </source>
</evidence>
<dbReference type="HAMAP" id="MF_01147">
    <property type="entry name" value="Lgt"/>
    <property type="match status" value="1"/>
</dbReference>
<protein>
    <recommendedName>
        <fullName evidence="7">Phosphatidylglycerol--prolipoprotein diacylglyceryl transferase</fullName>
        <ecNumber evidence="7">2.5.1.145</ecNumber>
    </recommendedName>
</protein>
<comment type="catalytic activity">
    <reaction evidence="7">
        <text>L-cysteinyl-[prolipoprotein] + a 1,2-diacyl-sn-glycero-3-phospho-(1'-sn-glycerol) = an S-1,2-diacyl-sn-glyceryl-L-cysteinyl-[prolipoprotein] + sn-glycerol 1-phosphate + H(+)</text>
        <dbReference type="Rhea" id="RHEA:56712"/>
        <dbReference type="Rhea" id="RHEA-COMP:14679"/>
        <dbReference type="Rhea" id="RHEA-COMP:14680"/>
        <dbReference type="ChEBI" id="CHEBI:15378"/>
        <dbReference type="ChEBI" id="CHEBI:29950"/>
        <dbReference type="ChEBI" id="CHEBI:57685"/>
        <dbReference type="ChEBI" id="CHEBI:64716"/>
        <dbReference type="ChEBI" id="CHEBI:140658"/>
        <dbReference type="EC" id="2.5.1.145"/>
    </reaction>
</comment>
<organism evidence="8 9">
    <name type="scientific">Oceanisphaera avium</name>
    <dbReference type="NCBI Taxonomy" id="1903694"/>
    <lineage>
        <taxon>Bacteria</taxon>
        <taxon>Pseudomonadati</taxon>
        <taxon>Pseudomonadota</taxon>
        <taxon>Gammaproteobacteria</taxon>
        <taxon>Aeromonadales</taxon>
        <taxon>Aeromonadaceae</taxon>
        <taxon>Oceanisphaera</taxon>
    </lineage>
</organism>
<accession>A0A1Y0CXL7</accession>
<evidence type="ECO:0000256" key="4">
    <source>
        <dbReference type="ARBA" id="ARBA00022692"/>
    </source>
</evidence>
<reference evidence="9" key="1">
    <citation type="submission" date="2017-05" db="EMBL/GenBank/DDBJ databases">
        <authorList>
            <person name="Sung H."/>
        </authorList>
    </citation>
    <scope>NUCLEOTIDE SEQUENCE [LARGE SCALE GENOMIC DNA]</scope>
    <source>
        <strain evidence="9">AMac2203</strain>
    </source>
</reference>
<keyword evidence="4 7" id="KW-0812">Transmembrane</keyword>
<dbReference type="GO" id="GO:0042158">
    <property type="term" value="P:lipoprotein biosynthetic process"/>
    <property type="evidence" value="ECO:0007669"/>
    <property type="project" value="UniProtKB-UniRule"/>
</dbReference>
<dbReference type="Pfam" id="PF01790">
    <property type="entry name" value="LGT"/>
    <property type="match status" value="1"/>
</dbReference>
<dbReference type="OrthoDB" id="871140at2"/>
<comment type="subcellular location">
    <subcellularLocation>
        <location evidence="7">Cell membrane</location>
        <topology evidence="7">Multi-pass membrane protein</topology>
    </subcellularLocation>
</comment>
<dbReference type="Proteomes" id="UP000243793">
    <property type="component" value="Chromosome"/>
</dbReference>
<feature type="transmembrane region" description="Helical" evidence="7">
    <location>
        <begin position="178"/>
        <end position="196"/>
    </location>
</feature>
<dbReference type="InterPro" id="IPR001640">
    <property type="entry name" value="Lgt"/>
</dbReference>
<dbReference type="PANTHER" id="PTHR30589">
    <property type="entry name" value="PROLIPOPROTEIN DIACYLGLYCERYL TRANSFERASE"/>
    <property type="match status" value="1"/>
</dbReference>
<keyword evidence="8" id="KW-0449">Lipoprotein</keyword>
<dbReference type="UniPathway" id="UPA00664"/>
<keyword evidence="6 7" id="KW-0472">Membrane</keyword>
<keyword evidence="3 7" id="KW-0808">Transferase</keyword>
<feature type="transmembrane region" description="Helical" evidence="7">
    <location>
        <begin position="124"/>
        <end position="144"/>
    </location>
</feature>
<name>A0A1Y0CXL7_9GAMM</name>
<evidence type="ECO:0000256" key="1">
    <source>
        <dbReference type="ARBA" id="ARBA00007150"/>
    </source>
</evidence>
<evidence type="ECO:0000256" key="7">
    <source>
        <dbReference type="HAMAP-Rule" id="MF_01147"/>
    </source>
</evidence>
<comment type="function">
    <text evidence="7">Catalyzes the transfer of the diacylglyceryl group from phosphatidylglycerol to the sulfhydryl group of the N-terminal cysteine of a prolipoprotein, the first step in the formation of mature lipoproteins.</text>
</comment>
<dbReference type="PANTHER" id="PTHR30589:SF0">
    <property type="entry name" value="PHOSPHATIDYLGLYCEROL--PROLIPOPROTEIN DIACYLGLYCERYL TRANSFERASE"/>
    <property type="match status" value="1"/>
</dbReference>
<dbReference type="AlphaFoldDB" id="A0A1Y0CXL7"/>
<evidence type="ECO:0000256" key="5">
    <source>
        <dbReference type="ARBA" id="ARBA00022989"/>
    </source>
</evidence>
<dbReference type="GO" id="GO:0005886">
    <property type="term" value="C:plasma membrane"/>
    <property type="evidence" value="ECO:0007669"/>
    <property type="project" value="UniProtKB-SubCell"/>
</dbReference>
<evidence type="ECO:0000313" key="8">
    <source>
        <dbReference type="EMBL" id="ART80071.1"/>
    </source>
</evidence>
<dbReference type="RefSeq" id="WP_086963940.1">
    <property type="nucleotide sequence ID" value="NZ_CP021376.1"/>
</dbReference>
<evidence type="ECO:0000256" key="6">
    <source>
        <dbReference type="ARBA" id="ARBA00023136"/>
    </source>
</evidence>
<feature type="transmembrane region" description="Helical" evidence="7">
    <location>
        <begin position="60"/>
        <end position="79"/>
    </location>
</feature>
<dbReference type="EMBL" id="CP021376">
    <property type="protein sequence ID" value="ART80071.1"/>
    <property type="molecule type" value="Genomic_DNA"/>
</dbReference>
<feature type="transmembrane region" description="Helical" evidence="7">
    <location>
        <begin position="91"/>
        <end position="117"/>
    </location>
</feature>
<comment type="pathway">
    <text evidence="7">Protein modification; lipoprotein biosynthesis (diacylglyceryl transfer).</text>
</comment>
<feature type="transmembrane region" description="Helical" evidence="7">
    <location>
        <begin position="203"/>
        <end position="220"/>
    </location>
</feature>
<evidence type="ECO:0000256" key="2">
    <source>
        <dbReference type="ARBA" id="ARBA00022475"/>
    </source>
</evidence>
<evidence type="ECO:0000313" key="9">
    <source>
        <dbReference type="Proteomes" id="UP000243793"/>
    </source>
</evidence>
<keyword evidence="2 7" id="KW-1003">Cell membrane</keyword>